<dbReference type="InterPro" id="IPR011251">
    <property type="entry name" value="Luciferase-like_dom"/>
</dbReference>
<evidence type="ECO:0000259" key="3">
    <source>
        <dbReference type="Pfam" id="PF00296"/>
    </source>
</evidence>
<evidence type="ECO:0000256" key="2">
    <source>
        <dbReference type="ARBA" id="ARBA00023033"/>
    </source>
</evidence>
<dbReference type="PANTHER" id="PTHR30137">
    <property type="entry name" value="LUCIFERASE-LIKE MONOOXYGENASE"/>
    <property type="match status" value="1"/>
</dbReference>
<dbReference type="Gene3D" id="3.20.20.30">
    <property type="entry name" value="Luciferase-like domain"/>
    <property type="match status" value="1"/>
</dbReference>
<accession>A0ABP6TBW7</accession>
<dbReference type="EMBL" id="BAAAYN010000060">
    <property type="protein sequence ID" value="GAA3396796.1"/>
    <property type="molecule type" value="Genomic_DNA"/>
</dbReference>
<gene>
    <name evidence="4" type="ORF">GCM10020369_74720</name>
</gene>
<feature type="domain" description="Luciferase-like" evidence="3">
    <location>
        <begin position="18"/>
        <end position="301"/>
    </location>
</feature>
<evidence type="ECO:0000256" key="1">
    <source>
        <dbReference type="ARBA" id="ARBA00023002"/>
    </source>
</evidence>
<evidence type="ECO:0000313" key="5">
    <source>
        <dbReference type="Proteomes" id="UP001501676"/>
    </source>
</evidence>
<evidence type="ECO:0000313" key="4">
    <source>
        <dbReference type="EMBL" id="GAA3396796.1"/>
    </source>
</evidence>
<dbReference type="InterPro" id="IPR050766">
    <property type="entry name" value="Bact_Lucif_Oxidored"/>
</dbReference>
<dbReference type="InterPro" id="IPR036661">
    <property type="entry name" value="Luciferase-like_sf"/>
</dbReference>
<reference evidence="5" key="1">
    <citation type="journal article" date="2019" name="Int. J. Syst. Evol. Microbiol.">
        <title>The Global Catalogue of Microorganisms (GCM) 10K type strain sequencing project: providing services to taxonomists for standard genome sequencing and annotation.</title>
        <authorList>
            <consortium name="The Broad Institute Genomics Platform"/>
            <consortium name="The Broad Institute Genome Sequencing Center for Infectious Disease"/>
            <person name="Wu L."/>
            <person name="Ma J."/>
        </authorList>
    </citation>
    <scope>NUCLEOTIDE SEQUENCE [LARGE SCALE GENOMIC DNA]</scope>
    <source>
        <strain evidence="5">JCM 9458</strain>
    </source>
</reference>
<comment type="caution">
    <text evidence="4">The sequence shown here is derived from an EMBL/GenBank/DDBJ whole genome shotgun (WGS) entry which is preliminary data.</text>
</comment>
<sequence>MIAPAVDLFLLAGVVDDAHGDARGDDHGQALRNTVDYAVAAEEAGFDGVWLAEHHFLTYGACPSAVALASYVLGRTRRITVGTAAAVLPARHPVALAEEAALLAAVADDRFELGIGRGGPWVDLEVFGTGLPRFTDGFPDSVDVLLRWLSGAATVGADGPHHRFRPVRVVPRPTRPPRVRIAATSPATVDLAAARGLPLLLGMHAAPAEHRVLLDRYAAAFGAAVPGPAVAHLAYVGETVEQARAAVRPALLAWLARTAEYVRIDGSVGRTDPVAYADRLLDLHPVGDADLCVERLRRSAEVTGAGRLLLAVEAAGDRQRTLESIHRLAADVLPGVSGWLRTA</sequence>
<dbReference type="Proteomes" id="UP001501676">
    <property type="component" value="Unassembled WGS sequence"/>
</dbReference>
<name>A0ABP6TBW7_9ACTN</name>
<dbReference type="RefSeq" id="WP_345733032.1">
    <property type="nucleotide sequence ID" value="NZ_BAAAYN010000060.1"/>
</dbReference>
<protein>
    <submittedName>
        <fullName evidence="4">LLM class flavin-dependent oxidoreductase</fullName>
    </submittedName>
</protein>
<dbReference type="SUPFAM" id="SSF51679">
    <property type="entry name" value="Bacterial luciferase-like"/>
    <property type="match status" value="1"/>
</dbReference>
<keyword evidence="2" id="KW-0503">Monooxygenase</keyword>
<proteinExistence type="predicted"/>
<keyword evidence="5" id="KW-1185">Reference proteome</keyword>
<organism evidence="4 5">
    <name type="scientific">Cryptosporangium minutisporangium</name>
    <dbReference type="NCBI Taxonomy" id="113569"/>
    <lineage>
        <taxon>Bacteria</taxon>
        <taxon>Bacillati</taxon>
        <taxon>Actinomycetota</taxon>
        <taxon>Actinomycetes</taxon>
        <taxon>Cryptosporangiales</taxon>
        <taxon>Cryptosporangiaceae</taxon>
        <taxon>Cryptosporangium</taxon>
    </lineage>
</organism>
<dbReference type="PANTHER" id="PTHR30137:SF8">
    <property type="entry name" value="BLR5498 PROTEIN"/>
    <property type="match status" value="1"/>
</dbReference>
<dbReference type="Pfam" id="PF00296">
    <property type="entry name" value="Bac_luciferase"/>
    <property type="match status" value="1"/>
</dbReference>
<keyword evidence="1" id="KW-0560">Oxidoreductase</keyword>